<dbReference type="SUPFAM" id="SSF53328">
    <property type="entry name" value="Formyltransferase"/>
    <property type="match status" value="1"/>
</dbReference>
<reference evidence="9" key="1">
    <citation type="submission" date="2016-10" db="EMBL/GenBank/DDBJ databases">
        <authorList>
            <person name="Varghese N."/>
            <person name="Submissions S."/>
        </authorList>
    </citation>
    <scope>NUCLEOTIDE SEQUENCE [LARGE SCALE GENOMIC DNA]</scope>
    <source>
        <strain evidence="9">CGMCC 4.3519</strain>
    </source>
</reference>
<evidence type="ECO:0000259" key="7">
    <source>
        <dbReference type="Pfam" id="PF00551"/>
    </source>
</evidence>
<dbReference type="STRING" id="403935.SAMN05216481_11242"/>
<keyword evidence="9" id="KW-1185">Reference proteome</keyword>
<dbReference type="GO" id="GO:0004644">
    <property type="term" value="F:phosphoribosylglycinamide formyltransferase activity"/>
    <property type="evidence" value="ECO:0007669"/>
    <property type="project" value="UniProtKB-UniRule"/>
</dbReference>
<dbReference type="InterPro" id="IPR002376">
    <property type="entry name" value="Formyl_transf_N"/>
</dbReference>
<dbReference type="PANTHER" id="PTHR43369:SF2">
    <property type="entry name" value="PHOSPHORIBOSYLGLYCINAMIDE FORMYLTRANSFERASE"/>
    <property type="match status" value="1"/>
</dbReference>
<dbReference type="Gene3D" id="3.40.50.170">
    <property type="entry name" value="Formyl transferase, N-terminal domain"/>
    <property type="match status" value="1"/>
</dbReference>
<sequence length="258" mass="28027">MPVSLLTVGRFVGFPGFVRPMDSYDRTKPHRPIERSEKSLVVASASRSFAAHSPARVVVLVSGSGTNLQALLDAIAEERPDAFGAEIVAVGADRDGIAGLERAERAGLPTFVCRVRDHGTRDAWDRALAEAVAAYEPDLVVSAGFMKIVGKEFLARFGGRFVNTHPALLPSFPGAHGVRDALAYGVKVTGCTVHFVDDGVDTGPIIAQGVVEVREEDDESTLHERIKEVERRLLVDTVRRIARHGYRIEARKVILGHD</sequence>
<evidence type="ECO:0000313" key="8">
    <source>
        <dbReference type="EMBL" id="SEQ66086.1"/>
    </source>
</evidence>
<comment type="pathway">
    <text evidence="1 6">Purine metabolism; IMP biosynthesis via de novo pathway; N(2)-formyl-N(1)-(5-phospho-D-ribosyl)glycinamide from N(1)-(5-phospho-D-ribosyl)glycinamide (10-formyl THF route): step 1/1.</text>
</comment>
<keyword evidence="3 6" id="KW-0658">Purine biosynthesis</keyword>
<evidence type="ECO:0000256" key="3">
    <source>
        <dbReference type="ARBA" id="ARBA00022755"/>
    </source>
</evidence>
<feature type="active site" description="Proton donor" evidence="6">
    <location>
        <position position="165"/>
    </location>
</feature>
<evidence type="ECO:0000256" key="2">
    <source>
        <dbReference type="ARBA" id="ARBA00022679"/>
    </source>
</evidence>
<dbReference type="InterPro" id="IPR036477">
    <property type="entry name" value="Formyl_transf_N_sf"/>
</dbReference>
<comment type="catalytic activity">
    <reaction evidence="5 6">
        <text>N(1)-(5-phospho-beta-D-ribosyl)glycinamide + (6R)-10-formyltetrahydrofolate = N(2)-formyl-N(1)-(5-phospho-beta-D-ribosyl)glycinamide + (6S)-5,6,7,8-tetrahydrofolate + H(+)</text>
        <dbReference type="Rhea" id="RHEA:15053"/>
        <dbReference type="ChEBI" id="CHEBI:15378"/>
        <dbReference type="ChEBI" id="CHEBI:57453"/>
        <dbReference type="ChEBI" id="CHEBI:143788"/>
        <dbReference type="ChEBI" id="CHEBI:147286"/>
        <dbReference type="ChEBI" id="CHEBI:195366"/>
        <dbReference type="EC" id="2.1.2.2"/>
    </reaction>
</comment>
<protein>
    <recommendedName>
        <fullName evidence="6">Phosphoribosylglycinamide formyltransferase</fullName>
        <ecNumber evidence="6">2.1.2.2</ecNumber>
    </recommendedName>
    <alternativeName>
        <fullName evidence="6">5'-phosphoribosylglycinamide transformylase</fullName>
    </alternativeName>
    <alternativeName>
        <fullName evidence="6">GAR transformylase</fullName>
        <shortName evidence="6">GART</shortName>
    </alternativeName>
</protein>
<feature type="site" description="Raises pKa of active site His" evidence="6">
    <location>
        <position position="201"/>
    </location>
</feature>
<evidence type="ECO:0000256" key="4">
    <source>
        <dbReference type="ARBA" id="ARBA00038440"/>
    </source>
</evidence>
<keyword evidence="2 6" id="KW-0808">Transferase</keyword>
<evidence type="ECO:0000256" key="6">
    <source>
        <dbReference type="HAMAP-Rule" id="MF_01930"/>
    </source>
</evidence>
<feature type="binding site" evidence="6">
    <location>
        <begin position="65"/>
        <end position="67"/>
    </location>
    <ligand>
        <name>N(1)-(5-phospho-beta-D-ribosyl)glycinamide</name>
        <dbReference type="ChEBI" id="CHEBI:143788"/>
    </ligand>
</feature>
<dbReference type="EC" id="2.1.2.2" evidence="6"/>
<evidence type="ECO:0000256" key="1">
    <source>
        <dbReference type="ARBA" id="ARBA00005054"/>
    </source>
</evidence>
<feature type="binding site" evidence="6">
    <location>
        <position position="121"/>
    </location>
    <ligand>
        <name>(6R)-10-formyltetrahydrofolate</name>
        <dbReference type="ChEBI" id="CHEBI:195366"/>
    </ligand>
</feature>
<feature type="binding site" evidence="6">
    <location>
        <begin position="146"/>
        <end position="149"/>
    </location>
    <ligand>
        <name>(6R)-10-formyltetrahydrofolate</name>
        <dbReference type="ChEBI" id="CHEBI:195366"/>
    </ligand>
</feature>
<dbReference type="UniPathway" id="UPA00074">
    <property type="reaction ID" value="UER00126"/>
</dbReference>
<dbReference type="EMBL" id="FOET01000012">
    <property type="protein sequence ID" value="SEQ66086.1"/>
    <property type="molecule type" value="Genomic_DNA"/>
</dbReference>
<feature type="binding site" evidence="6">
    <location>
        <position position="163"/>
    </location>
    <ligand>
        <name>(6R)-10-formyltetrahydrofolate</name>
        <dbReference type="ChEBI" id="CHEBI:195366"/>
    </ligand>
</feature>
<dbReference type="Proteomes" id="UP000199055">
    <property type="component" value="Unassembled WGS sequence"/>
</dbReference>
<comment type="similarity">
    <text evidence="4 6">Belongs to the GART family.</text>
</comment>
<dbReference type="AlphaFoldDB" id="A0A1H9HUT6"/>
<dbReference type="HAMAP" id="MF_01930">
    <property type="entry name" value="PurN"/>
    <property type="match status" value="1"/>
</dbReference>
<dbReference type="CDD" id="cd08645">
    <property type="entry name" value="FMT_core_GART"/>
    <property type="match status" value="1"/>
</dbReference>
<evidence type="ECO:0000256" key="5">
    <source>
        <dbReference type="ARBA" id="ARBA00047664"/>
    </source>
</evidence>
<proteinExistence type="inferred from homology"/>
<evidence type="ECO:0000313" key="9">
    <source>
        <dbReference type="Proteomes" id="UP000199055"/>
    </source>
</evidence>
<dbReference type="PROSITE" id="PS00373">
    <property type="entry name" value="GART"/>
    <property type="match status" value="1"/>
</dbReference>
<name>A0A1H9HUT6_9ACTN</name>
<dbReference type="NCBIfam" id="TIGR00639">
    <property type="entry name" value="PurN"/>
    <property type="match status" value="1"/>
</dbReference>
<dbReference type="InterPro" id="IPR004607">
    <property type="entry name" value="GART"/>
</dbReference>
<dbReference type="FunFam" id="3.40.50.170:FF:000008">
    <property type="entry name" value="Phosphoribosylglycinamide formyltransferase"/>
    <property type="match status" value="1"/>
</dbReference>
<dbReference type="GO" id="GO:0005829">
    <property type="term" value="C:cytosol"/>
    <property type="evidence" value="ECO:0007669"/>
    <property type="project" value="TreeGrafter"/>
</dbReference>
<dbReference type="GO" id="GO:0006189">
    <property type="term" value="P:'de novo' IMP biosynthetic process"/>
    <property type="evidence" value="ECO:0007669"/>
    <property type="project" value="UniProtKB-UniRule"/>
</dbReference>
<organism evidence="8 9">
    <name type="scientific">Streptomyces radiopugnans</name>
    <dbReference type="NCBI Taxonomy" id="403935"/>
    <lineage>
        <taxon>Bacteria</taxon>
        <taxon>Bacillati</taxon>
        <taxon>Actinomycetota</taxon>
        <taxon>Actinomycetes</taxon>
        <taxon>Kitasatosporales</taxon>
        <taxon>Streptomycetaceae</taxon>
        <taxon>Streptomyces</taxon>
    </lineage>
</organism>
<dbReference type="InterPro" id="IPR001555">
    <property type="entry name" value="GART_AS"/>
</dbReference>
<comment type="function">
    <text evidence="6">Catalyzes the transfer of a formyl group from 10-formyltetrahydrofolate to 5-phospho-ribosyl-glycinamide (GAR), producing 5-phospho-ribosyl-N-formylglycinamide (FGAR) and tetrahydrofolate.</text>
</comment>
<accession>A0A1H9HUT6</accession>
<gene>
    <name evidence="6" type="primary">purN</name>
    <name evidence="8" type="ORF">SAMN05216481_11242</name>
</gene>
<feature type="domain" description="Formyl transferase N-terminal" evidence="7">
    <location>
        <begin position="56"/>
        <end position="238"/>
    </location>
</feature>
<dbReference type="Pfam" id="PF00551">
    <property type="entry name" value="Formyl_trans_N"/>
    <property type="match status" value="1"/>
</dbReference>
<dbReference type="PANTHER" id="PTHR43369">
    <property type="entry name" value="PHOSPHORIBOSYLGLYCINAMIDE FORMYLTRANSFERASE"/>
    <property type="match status" value="1"/>
</dbReference>